<evidence type="ECO:0000256" key="1">
    <source>
        <dbReference type="ARBA" id="ARBA00022801"/>
    </source>
</evidence>
<feature type="region of interest" description="Disordered" evidence="2">
    <location>
        <begin position="35"/>
        <end position="54"/>
    </location>
</feature>
<dbReference type="InterPro" id="IPR013736">
    <property type="entry name" value="Xaa-Pro_dipept_C"/>
</dbReference>
<dbReference type="InterPro" id="IPR050585">
    <property type="entry name" value="Xaa-Pro_dipeptidyl-ppase/CocE"/>
</dbReference>
<dbReference type="PANTHER" id="PTHR43056">
    <property type="entry name" value="PEPTIDASE S9 PROLYL OLIGOPEPTIDASE"/>
    <property type="match status" value="1"/>
</dbReference>
<dbReference type="GO" id="GO:0008239">
    <property type="term" value="F:dipeptidyl-peptidase activity"/>
    <property type="evidence" value="ECO:0007669"/>
    <property type="project" value="InterPro"/>
</dbReference>
<protein>
    <submittedName>
        <fullName evidence="4">Putative acyl esterase</fullName>
    </submittedName>
</protein>
<accession>A0A7W8CS97</accession>
<evidence type="ECO:0000313" key="4">
    <source>
        <dbReference type="EMBL" id="MBB5179267.1"/>
    </source>
</evidence>
<dbReference type="Proteomes" id="UP000525923">
    <property type="component" value="Unassembled WGS sequence"/>
</dbReference>
<dbReference type="Gene3D" id="3.40.50.1820">
    <property type="entry name" value="alpha/beta hydrolase"/>
    <property type="match status" value="2"/>
</dbReference>
<evidence type="ECO:0000313" key="5">
    <source>
        <dbReference type="Proteomes" id="UP000525923"/>
    </source>
</evidence>
<dbReference type="SUPFAM" id="SSF53474">
    <property type="entry name" value="alpha/beta-Hydrolases"/>
    <property type="match status" value="1"/>
</dbReference>
<dbReference type="NCBIfam" id="TIGR00976">
    <property type="entry name" value="CocE_NonD"/>
    <property type="match status" value="2"/>
</dbReference>
<dbReference type="InterPro" id="IPR029058">
    <property type="entry name" value="AB_hydrolase_fold"/>
</dbReference>
<evidence type="ECO:0000256" key="2">
    <source>
        <dbReference type="SAM" id="MobiDB-lite"/>
    </source>
</evidence>
<dbReference type="SMART" id="SM00939">
    <property type="entry name" value="PepX_C"/>
    <property type="match status" value="1"/>
</dbReference>
<dbReference type="Pfam" id="PF02129">
    <property type="entry name" value="Peptidase_S15"/>
    <property type="match status" value="2"/>
</dbReference>
<comment type="caution">
    <text evidence="4">The sequence shown here is derived from an EMBL/GenBank/DDBJ whole genome shotgun (WGS) entry which is preliminary data.</text>
</comment>
<organism evidence="4 5">
    <name type="scientific">Planococcus koreensis</name>
    <dbReference type="NCBI Taxonomy" id="112331"/>
    <lineage>
        <taxon>Bacteria</taxon>
        <taxon>Bacillati</taxon>
        <taxon>Bacillota</taxon>
        <taxon>Bacilli</taxon>
        <taxon>Bacillales</taxon>
        <taxon>Caryophanaceae</taxon>
        <taxon>Planococcus</taxon>
    </lineage>
</organism>
<feature type="domain" description="Xaa-Pro dipeptidyl-peptidase C-terminal" evidence="3">
    <location>
        <begin position="314"/>
        <end position="558"/>
    </location>
</feature>
<evidence type="ECO:0000259" key="3">
    <source>
        <dbReference type="SMART" id="SM00939"/>
    </source>
</evidence>
<dbReference type="Pfam" id="PF08530">
    <property type="entry name" value="PepX_C"/>
    <property type="match status" value="1"/>
</dbReference>
<dbReference type="RefSeq" id="WP_135500907.1">
    <property type="nucleotide sequence ID" value="NZ_JACHHE010000001.1"/>
</dbReference>
<keyword evidence="5" id="KW-1185">Reference proteome</keyword>
<sequence length="571" mass="62174">MARRYIIAVSVFLALGIVLLLIGFSKDDATGEAFSPSAAYTDKGKGTEERQWVGDRKSMPPGVYTVKTDETIKITMRDGIKLEGRLLLPQGLVGPYATIVQLNGYGNGKAGGPSEEPLMNLAERGYAVLHVSMRGTGASEGEIGLYESYAADGYDVIEWAASQQWSSGEVATVGASLQGITQWLAAKELPPSLKAISPVIACADCYEFLWHPGRMEAGTGRIERTEEFLAAKIHRDYDSWWQDRTVAENQLKEIAEAGIAVLVSGGWNDYISPGNVDAYEHIRSAEGSGHLIMSAGGHSRLSAVMPYEFEDYQALWLDHQLNGEQNSVSSSPPVLIYVQGAEQWRYESAWPIPDAQLEELFFSDQKSGSIFSVNDGSLTEQAPRKPLAFTSYGYSPIKGPFLPTLLSASGRSLANQHKYETKTATWTTGRLSAPTEVTGVVKAKFWAEVNAEDADFVLQLTDVAPDGSSKQVAAGYLNASRAESRTEPEPLIPGEINEYTIEFQPTSYVFQKNHRLRLSIAGGAEMQPEQKSPQGPGKNQSPSAVTIYQDQNHPSSLSLPLIGVPAFDTME</sequence>
<feature type="compositionally biased region" description="Basic and acidic residues" evidence="2">
    <location>
        <begin position="42"/>
        <end position="54"/>
    </location>
</feature>
<dbReference type="EMBL" id="JACHHE010000001">
    <property type="protein sequence ID" value="MBB5179267.1"/>
    <property type="molecule type" value="Genomic_DNA"/>
</dbReference>
<dbReference type="InterPro" id="IPR008979">
    <property type="entry name" value="Galactose-bd-like_sf"/>
</dbReference>
<name>A0A7W8CS97_9BACL</name>
<dbReference type="InterPro" id="IPR005674">
    <property type="entry name" value="CocE/Ser_esterase"/>
</dbReference>
<keyword evidence="1" id="KW-0378">Hydrolase</keyword>
<dbReference type="SUPFAM" id="SSF49785">
    <property type="entry name" value="Galactose-binding domain-like"/>
    <property type="match status" value="1"/>
</dbReference>
<dbReference type="Gene3D" id="1.10.3020.10">
    <property type="entry name" value="alpha-amino acid ester hydrolase ( Helical cap domain)"/>
    <property type="match status" value="1"/>
</dbReference>
<dbReference type="OrthoDB" id="319764at2"/>
<dbReference type="PANTHER" id="PTHR43056:SF10">
    <property type="entry name" value="COCE_NOND FAMILY, PUTATIVE (AFU_ORTHOLOGUE AFUA_7G00600)-RELATED"/>
    <property type="match status" value="1"/>
</dbReference>
<dbReference type="AlphaFoldDB" id="A0A7W8CS97"/>
<feature type="compositionally biased region" description="Polar residues" evidence="2">
    <location>
        <begin position="529"/>
        <end position="558"/>
    </location>
</feature>
<proteinExistence type="predicted"/>
<gene>
    <name evidence="4" type="ORF">HNQ44_000689</name>
</gene>
<dbReference type="InterPro" id="IPR000383">
    <property type="entry name" value="Xaa-Pro-like_dom"/>
</dbReference>
<reference evidence="4 5" key="1">
    <citation type="submission" date="2020-08" db="EMBL/GenBank/DDBJ databases">
        <title>Genomic Encyclopedia of Type Strains, Phase IV (KMG-IV): sequencing the most valuable type-strain genomes for metagenomic binning, comparative biology and taxonomic classification.</title>
        <authorList>
            <person name="Goeker M."/>
        </authorList>
    </citation>
    <scope>NUCLEOTIDE SEQUENCE [LARGE SCALE GENOMIC DNA]</scope>
    <source>
        <strain evidence="4 5">DSM 15895</strain>
    </source>
</reference>
<dbReference type="Gene3D" id="2.60.120.260">
    <property type="entry name" value="Galactose-binding domain-like"/>
    <property type="match status" value="1"/>
</dbReference>
<feature type="region of interest" description="Disordered" evidence="2">
    <location>
        <begin position="525"/>
        <end position="559"/>
    </location>
</feature>